<evidence type="ECO:0000313" key="3">
    <source>
        <dbReference type="EMBL" id="GFY92794.1"/>
    </source>
</evidence>
<comment type="caution">
    <text evidence="3">The sequence shown here is derived from an EMBL/GenBank/DDBJ whole genome shotgun (WGS) entry which is preliminary data.</text>
</comment>
<dbReference type="Proteomes" id="UP000585474">
    <property type="component" value="Unassembled WGS sequence"/>
</dbReference>
<dbReference type="InterPro" id="IPR057670">
    <property type="entry name" value="SH3_retrovirus"/>
</dbReference>
<keyword evidence="1" id="KW-0472">Membrane</keyword>
<feature type="domain" description="Retroviral polymerase SH3-like" evidence="2">
    <location>
        <begin position="72"/>
        <end position="102"/>
    </location>
</feature>
<dbReference type="OrthoDB" id="414104at2759"/>
<feature type="transmembrane region" description="Helical" evidence="1">
    <location>
        <begin position="333"/>
        <end position="352"/>
    </location>
</feature>
<dbReference type="Pfam" id="PF25597">
    <property type="entry name" value="SH3_retrovirus"/>
    <property type="match status" value="1"/>
</dbReference>
<organism evidence="3 4">
    <name type="scientific">Actinidia rufa</name>
    <dbReference type="NCBI Taxonomy" id="165716"/>
    <lineage>
        <taxon>Eukaryota</taxon>
        <taxon>Viridiplantae</taxon>
        <taxon>Streptophyta</taxon>
        <taxon>Embryophyta</taxon>
        <taxon>Tracheophyta</taxon>
        <taxon>Spermatophyta</taxon>
        <taxon>Magnoliopsida</taxon>
        <taxon>eudicotyledons</taxon>
        <taxon>Gunneridae</taxon>
        <taxon>Pentapetalae</taxon>
        <taxon>asterids</taxon>
        <taxon>Ericales</taxon>
        <taxon>Actinidiaceae</taxon>
        <taxon>Actinidia</taxon>
    </lineage>
</organism>
<sequence>MLKNTMIPPSLPFYENKALFPTDLALRFWGEAALIAAYTINRVPSPLLGNLTPYEHLYGTPPDYHSLRVFGCACFVLLQPHERTKLEPRSRLCYFLGYLSSSSTPPYLTDPSIELFLEDVDVPADPPDDTLHVAPPPIVYPVESSSTDPAPLVPPPVHLPSDLPVRRSTRVREVPSYLRDYHCFSTVVAQYEPRSYREASTNPLWQQAMTEELQALDRMHTLGTLLIFLLANLLFGVAGFIRSRLALMTKYASDLLTRAGLSDCKTASIPLEANARLTSLDGDLLSDAALYRQLVGSLIYLTVIRPDIAHAVHLVSQFMSAPRSTHYAAVLRILRTWASVILGLLYFIVTIFHERYSF</sequence>
<gene>
    <name evidence="3" type="ORF">Acr_08g0011900</name>
</gene>
<dbReference type="PANTHER" id="PTHR11439:SF461">
    <property type="entry name" value="OS10G0432200 PROTEIN"/>
    <property type="match status" value="1"/>
</dbReference>
<dbReference type="AlphaFoldDB" id="A0A7J0F286"/>
<keyword evidence="4" id="KW-1185">Reference proteome</keyword>
<evidence type="ECO:0000259" key="2">
    <source>
        <dbReference type="Pfam" id="PF25597"/>
    </source>
</evidence>
<name>A0A7J0F286_9ERIC</name>
<dbReference type="InterPro" id="IPR012337">
    <property type="entry name" value="RNaseH-like_sf"/>
</dbReference>
<keyword evidence="1" id="KW-1133">Transmembrane helix</keyword>
<dbReference type="PANTHER" id="PTHR11439">
    <property type="entry name" value="GAG-POL-RELATED RETROTRANSPOSON"/>
    <property type="match status" value="1"/>
</dbReference>
<dbReference type="SUPFAM" id="SSF53098">
    <property type="entry name" value="Ribonuclease H-like"/>
    <property type="match status" value="1"/>
</dbReference>
<feature type="transmembrane region" description="Helical" evidence="1">
    <location>
        <begin position="222"/>
        <end position="241"/>
    </location>
</feature>
<protein>
    <recommendedName>
        <fullName evidence="2">Retroviral polymerase SH3-like domain-containing protein</fullName>
    </recommendedName>
</protein>
<dbReference type="EMBL" id="BJWL01000008">
    <property type="protein sequence ID" value="GFY92794.1"/>
    <property type="molecule type" value="Genomic_DNA"/>
</dbReference>
<reference evidence="3 4" key="1">
    <citation type="submission" date="2019-07" db="EMBL/GenBank/DDBJ databases">
        <title>De Novo Assembly of kiwifruit Actinidia rufa.</title>
        <authorList>
            <person name="Sugita-Konishi S."/>
            <person name="Sato K."/>
            <person name="Mori E."/>
            <person name="Abe Y."/>
            <person name="Kisaki G."/>
            <person name="Hamano K."/>
            <person name="Suezawa K."/>
            <person name="Otani M."/>
            <person name="Fukuda T."/>
            <person name="Manabe T."/>
            <person name="Gomi K."/>
            <person name="Tabuchi M."/>
            <person name="Akimitsu K."/>
            <person name="Kataoka I."/>
        </authorList>
    </citation>
    <scope>NUCLEOTIDE SEQUENCE [LARGE SCALE GENOMIC DNA]</scope>
    <source>
        <strain evidence="4">cv. Fuchu</strain>
    </source>
</reference>
<evidence type="ECO:0000313" key="4">
    <source>
        <dbReference type="Proteomes" id="UP000585474"/>
    </source>
</evidence>
<accession>A0A7J0F286</accession>
<proteinExistence type="predicted"/>
<keyword evidence="1" id="KW-0812">Transmembrane</keyword>
<evidence type="ECO:0000256" key="1">
    <source>
        <dbReference type="SAM" id="Phobius"/>
    </source>
</evidence>